<name>A0A7W1T4U9_9LIST</name>
<accession>A0A7W1T4U9</accession>
<comment type="caution">
    <text evidence="3">The sequence shown here is derived from an EMBL/GenBank/DDBJ whole genome shotgun (WGS) entry which is preliminary data.</text>
</comment>
<evidence type="ECO:0000259" key="1">
    <source>
        <dbReference type="Pfam" id="PF02486"/>
    </source>
</evidence>
<evidence type="ECO:0000313" key="4">
    <source>
        <dbReference type="Proteomes" id="UP000548787"/>
    </source>
</evidence>
<feature type="domain" description="Replication initiation protein-like C-terminal" evidence="1">
    <location>
        <begin position="130"/>
        <end position="331"/>
    </location>
</feature>
<proteinExistence type="predicted"/>
<dbReference type="Pfam" id="PF02486">
    <property type="entry name" value="Rep_trans"/>
    <property type="match status" value="1"/>
</dbReference>
<dbReference type="EMBL" id="JABJVM010000003">
    <property type="protein sequence ID" value="MBA3925528.1"/>
    <property type="molecule type" value="Genomic_DNA"/>
</dbReference>
<organism evidence="3 4">
    <name type="scientific">Listeria rustica</name>
    <dbReference type="NCBI Taxonomy" id="2713503"/>
    <lineage>
        <taxon>Bacteria</taxon>
        <taxon>Bacillati</taxon>
        <taxon>Bacillota</taxon>
        <taxon>Bacilli</taxon>
        <taxon>Bacillales</taxon>
        <taxon>Listeriaceae</taxon>
        <taxon>Listeria</taxon>
    </lineage>
</organism>
<keyword evidence="3" id="KW-0396">Initiation factor</keyword>
<keyword evidence="4" id="KW-1185">Reference proteome</keyword>
<dbReference type="Proteomes" id="UP000548787">
    <property type="component" value="Unassembled WGS sequence"/>
</dbReference>
<dbReference type="InterPro" id="IPR003491">
    <property type="entry name" value="REP-like_C"/>
</dbReference>
<dbReference type="GO" id="GO:0003743">
    <property type="term" value="F:translation initiation factor activity"/>
    <property type="evidence" value="ECO:0007669"/>
    <property type="project" value="UniProtKB-KW"/>
</dbReference>
<keyword evidence="3" id="KW-0648">Protein biosynthesis</keyword>
<gene>
    <name evidence="3" type="ORF">HPK16_04150</name>
</gene>
<sequence length="426" mass="49866">MSEANQPTDTKRWVDSQKKKDGKQAYLSACIDWMQLTLKDITAERICEELLGFPFDLMVEDARPGIKGGASFLCFDDIRIFRTEDKNRTRVLYYQLMMTGEGCRQFEKFLELQNRTWFDFVTTAINTEAHFTRIDLAIDDRKTYFKIGRLIDMSKKGLCQTRLRTAKRHDSFELSDGTTRGDTIDFGSRQSEFFMTFYEKNYEQASKFGMEKLEELGKWNRYELKFRQDMASQVAYKLVAIRDVMDVALPILNHKLRFIEAKTNEKKANCPTWKPWEYFMSDVSKIKLKMEPVEKNFPRFYGWMATSVGPSLWIAEQIKRYTGKDIVREVIDTAVINKKHRFDLQCYLQTCSLLEGKPSSIENKPRERAILVHDNLYQSLEHARALFREPDALKENKMDVNELLQSALVALFEKNNVPHLSLLKNG</sequence>
<dbReference type="RefSeq" id="WP_181675751.1">
    <property type="nucleotide sequence ID" value="NZ_JABJVM010000003.1"/>
</dbReference>
<dbReference type="AlphaFoldDB" id="A0A7W1T4U9"/>
<dbReference type="Pfam" id="PF18106">
    <property type="entry name" value="Rol_Rep_N"/>
    <property type="match status" value="1"/>
</dbReference>
<reference evidence="3 4" key="1">
    <citation type="submission" date="2020-08" db="EMBL/GenBank/DDBJ databases">
        <title>Listeria ohnekaius sp. nov. and Listeria portnoyii sp. nov. isolated from non-agricultural and natural environments.</title>
        <authorList>
            <person name="Weller D."/>
            <person name="Belias A.M."/>
            <person name="Liao J."/>
            <person name="Guo S."/>
            <person name="Orsi R.H."/>
            <person name="Wiedmann M."/>
        </authorList>
    </citation>
    <scope>NUCLEOTIDE SEQUENCE [LARGE SCALE GENOMIC DNA]</scope>
    <source>
        <strain evidence="3 4">FSL W9-0585</strain>
    </source>
</reference>
<protein>
    <submittedName>
        <fullName evidence="3">Replication initiation factor</fullName>
    </submittedName>
</protein>
<feature type="domain" description="Rolling Circle replication initiation protein N-terminal" evidence="2">
    <location>
        <begin position="29"/>
        <end position="122"/>
    </location>
</feature>
<evidence type="ECO:0000313" key="3">
    <source>
        <dbReference type="EMBL" id="MBA3925528.1"/>
    </source>
</evidence>
<evidence type="ECO:0000259" key="2">
    <source>
        <dbReference type="Pfam" id="PF18106"/>
    </source>
</evidence>
<dbReference type="InterPro" id="IPR040819">
    <property type="entry name" value="Rol_Rep_N"/>
</dbReference>